<sequence length="71" mass="7929">MSADSENAAAKFSVGKRFGEWVIVKKMDEGGFGQVYKQAAARRYSRSTQAEYSSKSFTPGSTHRPYIKTMI</sequence>
<evidence type="ECO:0000313" key="2">
    <source>
        <dbReference type="Proteomes" id="UP000053676"/>
    </source>
</evidence>
<dbReference type="OrthoDB" id="5979581at2759"/>
<gene>
    <name evidence="1" type="ORF">NECAME_16077</name>
</gene>
<dbReference type="EMBL" id="KI657481">
    <property type="protein sequence ID" value="ETN86875.1"/>
    <property type="molecule type" value="Genomic_DNA"/>
</dbReference>
<name>W2TXT6_NECAM</name>
<proteinExistence type="predicted"/>
<reference evidence="2" key="1">
    <citation type="journal article" date="2014" name="Nat. Genet.">
        <title>Genome of the human hookworm Necator americanus.</title>
        <authorList>
            <person name="Tang Y.T."/>
            <person name="Gao X."/>
            <person name="Rosa B.A."/>
            <person name="Abubucker S."/>
            <person name="Hallsworth-Pepin K."/>
            <person name="Martin J."/>
            <person name="Tyagi R."/>
            <person name="Heizer E."/>
            <person name="Zhang X."/>
            <person name="Bhonagiri-Palsikar V."/>
            <person name="Minx P."/>
            <person name="Warren W.C."/>
            <person name="Wang Q."/>
            <person name="Zhan B."/>
            <person name="Hotez P.J."/>
            <person name="Sternberg P.W."/>
            <person name="Dougall A."/>
            <person name="Gaze S.T."/>
            <person name="Mulvenna J."/>
            <person name="Sotillo J."/>
            <person name="Ranganathan S."/>
            <person name="Rabelo E.M."/>
            <person name="Wilson R.K."/>
            <person name="Felgner P.L."/>
            <person name="Bethony J."/>
            <person name="Hawdon J.M."/>
            <person name="Gasser R.B."/>
            <person name="Loukas A."/>
            <person name="Mitreva M."/>
        </authorList>
    </citation>
    <scope>NUCLEOTIDE SEQUENCE [LARGE SCALE GENOMIC DNA]</scope>
</reference>
<dbReference type="Proteomes" id="UP000053676">
    <property type="component" value="Unassembled WGS sequence"/>
</dbReference>
<dbReference type="KEGG" id="nai:NECAME_16077"/>
<keyword evidence="2" id="KW-1185">Reference proteome</keyword>
<evidence type="ECO:0000313" key="1">
    <source>
        <dbReference type="EMBL" id="ETN86875.1"/>
    </source>
</evidence>
<dbReference type="STRING" id="51031.W2TXT6"/>
<accession>W2TXT6</accession>
<protein>
    <submittedName>
        <fullName evidence="1">Uncharacterized protein</fullName>
    </submittedName>
</protein>
<dbReference type="AlphaFoldDB" id="W2TXT6"/>
<organism evidence="1 2">
    <name type="scientific">Necator americanus</name>
    <name type="common">Human hookworm</name>
    <dbReference type="NCBI Taxonomy" id="51031"/>
    <lineage>
        <taxon>Eukaryota</taxon>
        <taxon>Metazoa</taxon>
        <taxon>Ecdysozoa</taxon>
        <taxon>Nematoda</taxon>
        <taxon>Chromadorea</taxon>
        <taxon>Rhabditida</taxon>
        <taxon>Rhabditina</taxon>
        <taxon>Rhabditomorpha</taxon>
        <taxon>Strongyloidea</taxon>
        <taxon>Ancylostomatidae</taxon>
        <taxon>Bunostominae</taxon>
        <taxon>Necator</taxon>
    </lineage>
</organism>